<dbReference type="PANTHER" id="PTHR37994:SF4">
    <property type="entry name" value="ER TRANSPORTER 6TM N-TERMINAL DOMAIN-CONTAINING PROTEIN-RELATED"/>
    <property type="match status" value="1"/>
</dbReference>
<feature type="region of interest" description="Disordered" evidence="5">
    <location>
        <begin position="1065"/>
        <end position="1174"/>
    </location>
</feature>
<feature type="compositionally biased region" description="Polar residues" evidence="5">
    <location>
        <begin position="1090"/>
        <end position="1101"/>
    </location>
</feature>
<feature type="transmembrane region" description="Helical" evidence="6">
    <location>
        <begin position="690"/>
        <end position="723"/>
    </location>
</feature>
<dbReference type="Proteomes" id="UP000039046">
    <property type="component" value="Unassembled WGS sequence"/>
</dbReference>
<accession>A0A0A1SSU8</accession>
<sequence length="1174" mass="130297">MASSNPLKKLVTLIWGDWQTNQTWQRIVKYSVACTLALIIAILPSLASRATFLIPMVIVFAHPGQRMGLMIEALLMILIGSFLGLVWSMLGLYLAHLVTDTNRSAAYTIRGIFLVLAVLLHGILRSSSPRLFNFVLFMLVAVLTTLEVPTNSTVILFTNIYVPVLIGGAILLVTNLTIFPELSSSHLGTSTITSISEAVETLNRATHWFITPGGDGPEARGARLQRTTTVSTVSHKPYSKRLSAMFNFKSKRWQRFLAEFPNPFSDGTAADIFLTQPLSTVSLATLTDRKSNLRSRLRNCKAVQNEVNFEISLSSLPPASMKLISNDYMTNLVQEVVTVIGACENKFVLLVAKDAPAASDTSDGPYTTSSNAHDGSSRPRAKQRRSRIDDVRPVREIKSGNAELLESILTRIREPVLDCQEALKNTVETLIACLAFCMDVSTLPSGEPAPKHIILGDLDSCIDRWSEALQTFDAQSAAALKRAARDRPGQSLDFTPRMETFLISSFLLAFRQVGAEIMHMTQHIRDLVEVKQNKRSKLFVWLPTIVSIRQWLETDSDSDATIAPGPSSAMNTVEEAIPSPSEAPTPRGSILSRHSRVNSYDEEVTRAATDSATANNLPEASRTTRMSLASWLQKQRQNAADAIEWVQKSSDLVYAAKLCIAVMLVSWPALVPSWNQWYTEVRGIWAPLQLVLVFELAIGTSFIVFFVRLFGVVLGGIVGYLSYEIARGNRVGITVILLFGIIPSIYIQLTTKYVKAGMISIVSMTVVALATVDSDSPGHEVFYKRLVAFLIGGLAAMLIEIILYPVRARDKLIDSLNDSVRYIEVMQAAVAVGIDHPERPDFRSKVMHSRFNRARNKAQASLNDAETYLPFCLAEPRLKGSFKPLAPIYAEIIYVLHQIIDRMVNVVQLRRAYGSSILEDLNSKVHTHRRNVAGSCTLILFSISEALTAWLPLPQFLPSARLAQLRLVNRVREILGSERARGPTVLFRRHFKPGRELNESTATVLTQRKFLAWNAASSGQMEIIEYLEELIDLVKLLVGVNAFQSGLLETPTYKEYMRRVEAEHASGAQSWDADDQEIDNGNGDIELGTHGQTTQQPSASTTHRRRAATIGDRSRSTALQVLQRETQDGNDDDTSGNDENMEDIPLSLQRIGTRLRRENAVARKRAFTTSDTRR</sequence>
<feature type="transmembrane region" description="Helical" evidence="6">
    <location>
        <begin position="786"/>
        <end position="806"/>
    </location>
</feature>
<proteinExistence type="predicted"/>
<dbReference type="OrthoDB" id="68611at2759"/>
<dbReference type="EMBL" id="CDHN01000002">
    <property type="protein sequence ID" value="CEJ84688.1"/>
    <property type="molecule type" value="Genomic_DNA"/>
</dbReference>
<dbReference type="STRING" id="1531966.A0A0A1SSU8"/>
<feature type="transmembrane region" description="Helical" evidence="6">
    <location>
        <begin position="160"/>
        <end position="179"/>
    </location>
</feature>
<dbReference type="InterPro" id="IPR023244">
    <property type="entry name" value="Brefeldin_A-sensitivity_4"/>
</dbReference>
<feature type="transmembrane region" description="Helical" evidence="6">
    <location>
        <begin position="73"/>
        <end position="95"/>
    </location>
</feature>
<organism evidence="8 9">
    <name type="scientific">[Torrubiella] hemipterigena</name>
    <dbReference type="NCBI Taxonomy" id="1531966"/>
    <lineage>
        <taxon>Eukaryota</taxon>
        <taxon>Fungi</taxon>
        <taxon>Dikarya</taxon>
        <taxon>Ascomycota</taxon>
        <taxon>Pezizomycotina</taxon>
        <taxon>Sordariomycetes</taxon>
        <taxon>Hypocreomycetidae</taxon>
        <taxon>Hypocreales</taxon>
        <taxon>Clavicipitaceae</taxon>
        <taxon>Clavicipitaceae incertae sedis</taxon>
        <taxon>'Torrubiella' clade</taxon>
    </lineage>
</organism>
<feature type="domain" description="Integral membrane bound transporter" evidence="7">
    <location>
        <begin position="676"/>
        <end position="799"/>
    </location>
</feature>
<evidence type="ECO:0000256" key="2">
    <source>
        <dbReference type="ARBA" id="ARBA00022692"/>
    </source>
</evidence>
<dbReference type="AlphaFoldDB" id="A0A0A1SSU8"/>
<protein>
    <recommendedName>
        <fullName evidence="7">Integral membrane bound transporter domain-containing protein</fullName>
    </recommendedName>
</protein>
<evidence type="ECO:0000256" key="1">
    <source>
        <dbReference type="ARBA" id="ARBA00004141"/>
    </source>
</evidence>
<evidence type="ECO:0000259" key="7">
    <source>
        <dbReference type="Pfam" id="PF13515"/>
    </source>
</evidence>
<evidence type="ECO:0000256" key="4">
    <source>
        <dbReference type="ARBA" id="ARBA00023136"/>
    </source>
</evidence>
<feature type="transmembrane region" description="Helical" evidence="6">
    <location>
        <begin position="30"/>
        <end position="61"/>
    </location>
</feature>
<feature type="region of interest" description="Disordered" evidence="5">
    <location>
        <begin position="358"/>
        <end position="390"/>
    </location>
</feature>
<feature type="compositionally biased region" description="Polar residues" evidence="5">
    <location>
        <begin position="359"/>
        <end position="374"/>
    </location>
</feature>
<keyword evidence="3 6" id="KW-1133">Transmembrane helix</keyword>
<name>A0A0A1SSU8_9HYPO</name>
<comment type="subcellular location">
    <subcellularLocation>
        <location evidence="1">Membrane</location>
        <topology evidence="1">Multi-pass membrane protein</topology>
    </subcellularLocation>
</comment>
<evidence type="ECO:0000313" key="8">
    <source>
        <dbReference type="EMBL" id="CEJ84688.1"/>
    </source>
</evidence>
<keyword evidence="2 6" id="KW-0812">Transmembrane</keyword>
<dbReference type="Pfam" id="PF13515">
    <property type="entry name" value="FUSC_2"/>
    <property type="match status" value="1"/>
</dbReference>
<feature type="transmembrane region" description="Helical" evidence="6">
    <location>
        <begin position="107"/>
        <end position="124"/>
    </location>
</feature>
<feature type="transmembrane region" description="Helical" evidence="6">
    <location>
        <begin position="730"/>
        <end position="747"/>
    </location>
</feature>
<dbReference type="HOGENOM" id="CLU_007711_0_0_1"/>
<feature type="transmembrane region" description="Helical" evidence="6">
    <location>
        <begin position="131"/>
        <end position="148"/>
    </location>
</feature>
<evidence type="ECO:0000256" key="5">
    <source>
        <dbReference type="SAM" id="MobiDB-lite"/>
    </source>
</evidence>
<gene>
    <name evidence="8" type="ORF">VHEMI03549</name>
</gene>
<dbReference type="PRINTS" id="PR02047">
    <property type="entry name" value="BREFELDNASP4"/>
</dbReference>
<evidence type="ECO:0000256" key="3">
    <source>
        <dbReference type="ARBA" id="ARBA00022989"/>
    </source>
</evidence>
<dbReference type="PANTHER" id="PTHR37994">
    <property type="entry name" value="ARAE_2_N DOMAIN-CONTAINING PROTEIN-RELATED"/>
    <property type="match status" value="1"/>
</dbReference>
<keyword evidence="9" id="KW-1185">Reference proteome</keyword>
<evidence type="ECO:0000313" key="9">
    <source>
        <dbReference type="Proteomes" id="UP000039046"/>
    </source>
</evidence>
<dbReference type="GO" id="GO:0016020">
    <property type="term" value="C:membrane"/>
    <property type="evidence" value="ECO:0007669"/>
    <property type="project" value="UniProtKB-SubCell"/>
</dbReference>
<keyword evidence="4 6" id="KW-0472">Membrane</keyword>
<evidence type="ECO:0000256" key="6">
    <source>
        <dbReference type="SAM" id="Phobius"/>
    </source>
</evidence>
<reference evidence="8 9" key="1">
    <citation type="journal article" date="2015" name="Genome Announc.">
        <title>Draft Genome Sequence and Gene Annotation of the Entomopathogenic Fungus Verticillium hemipterigenum.</title>
        <authorList>
            <person name="Horn F."/>
            <person name="Habel A."/>
            <person name="Scharf D.H."/>
            <person name="Dworschak J."/>
            <person name="Brakhage A.A."/>
            <person name="Guthke R."/>
            <person name="Hertweck C."/>
            <person name="Linde J."/>
        </authorList>
    </citation>
    <scope>NUCLEOTIDE SEQUENCE [LARGE SCALE GENOMIC DNA]</scope>
</reference>
<dbReference type="InterPro" id="IPR049453">
    <property type="entry name" value="Memb_transporter_dom"/>
</dbReference>
<feature type="compositionally biased region" description="Acidic residues" evidence="5">
    <location>
        <begin position="1128"/>
        <end position="1142"/>
    </location>
</feature>